<dbReference type="Proteomes" id="UP001501598">
    <property type="component" value="Unassembled WGS sequence"/>
</dbReference>
<evidence type="ECO:0000313" key="3">
    <source>
        <dbReference type="EMBL" id="GAA4549329.1"/>
    </source>
</evidence>
<evidence type="ECO:0008006" key="5">
    <source>
        <dbReference type="Google" id="ProtNLM"/>
    </source>
</evidence>
<feature type="transmembrane region" description="Helical" evidence="2">
    <location>
        <begin position="102"/>
        <end position="123"/>
    </location>
</feature>
<feature type="compositionally biased region" description="Pro residues" evidence="1">
    <location>
        <begin position="158"/>
        <end position="181"/>
    </location>
</feature>
<evidence type="ECO:0000256" key="2">
    <source>
        <dbReference type="SAM" id="Phobius"/>
    </source>
</evidence>
<sequence length="188" mass="19402">MTEPHRPRATLWLLRILLTVHVLAVLGQPVLAGLFLSGDVDAIAVHGAVGSALAAVGLLLVGAALLHVLGGRGRLWILPVTVALFLAEGLQIGFGFAGLLNLHIPLGVLIVTGSILLAAWAWTPWAARPRGRRTPAAPNHPAPDHPAPDHPALEHPAAPTPTAPQTPAGPRPAASPDPAAPQAPEGRR</sequence>
<organism evidence="3 4">
    <name type="scientific">Pseudonocardia xishanensis</name>
    <dbReference type="NCBI Taxonomy" id="630995"/>
    <lineage>
        <taxon>Bacteria</taxon>
        <taxon>Bacillati</taxon>
        <taxon>Actinomycetota</taxon>
        <taxon>Actinomycetes</taxon>
        <taxon>Pseudonocardiales</taxon>
        <taxon>Pseudonocardiaceae</taxon>
        <taxon>Pseudonocardia</taxon>
    </lineage>
</organism>
<protein>
    <recommendedName>
        <fullName evidence="5">Integral membrane protein</fullName>
    </recommendedName>
</protein>
<keyword evidence="2" id="KW-0472">Membrane</keyword>
<keyword evidence="2" id="KW-0812">Transmembrane</keyword>
<reference evidence="4" key="1">
    <citation type="journal article" date="2019" name="Int. J. Syst. Evol. Microbiol.">
        <title>The Global Catalogue of Microorganisms (GCM) 10K type strain sequencing project: providing services to taxonomists for standard genome sequencing and annotation.</title>
        <authorList>
            <consortium name="The Broad Institute Genomics Platform"/>
            <consortium name="The Broad Institute Genome Sequencing Center for Infectious Disease"/>
            <person name="Wu L."/>
            <person name="Ma J."/>
        </authorList>
    </citation>
    <scope>NUCLEOTIDE SEQUENCE [LARGE SCALE GENOMIC DNA]</scope>
    <source>
        <strain evidence="4">JCM 17906</strain>
    </source>
</reference>
<evidence type="ECO:0000313" key="4">
    <source>
        <dbReference type="Proteomes" id="UP001501598"/>
    </source>
</evidence>
<accession>A0ABP8RVX3</accession>
<keyword evidence="4" id="KW-1185">Reference proteome</keyword>
<comment type="caution">
    <text evidence="3">The sequence shown here is derived from an EMBL/GenBank/DDBJ whole genome shotgun (WGS) entry which is preliminary data.</text>
</comment>
<feature type="transmembrane region" description="Helical" evidence="2">
    <location>
        <begin position="12"/>
        <end position="37"/>
    </location>
</feature>
<feature type="compositionally biased region" description="Basic and acidic residues" evidence="1">
    <location>
        <begin position="142"/>
        <end position="153"/>
    </location>
</feature>
<feature type="transmembrane region" description="Helical" evidence="2">
    <location>
        <begin position="75"/>
        <end position="96"/>
    </location>
</feature>
<feature type="region of interest" description="Disordered" evidence="1">
    <location>
        <begin position="130"/>
        <end position="188"/>
    </location>
</feature>
<dbReference type="EMBL" id="BAABGT010000049">
    <property type="protein sequence ID" value="GAA4549329.1"/>
    <property type="molecule type" value="Genomic_DNA"/>
</dbReference>
<name>A0ABP8RVX3_9PSEU</name>
<feature type="transmembrane region" description="Helical" evidence="2">
    <location>
        <begin position="43"/>
        <end position="68"/>
    </location>
</feature>
<keyword evidence="2" id="KW-1133">Transmembrane helix</keyword>
<dbReference type="RefSeq" id="WP_345419811.1">
    <property type="nucleotide sequence ID" value="NZ_BAABGT010000049.1"/>
</dbReference>
<proteinExistence type="predicted"/>
<evidence type="ECO:0000256" key="1">
    <source>
        <dbReference type="SAM" id="MobiDB-lite"/>
    </source>
</evidence>
<gene>
    <name evidence="3" type="ORF">GCM10023175_37210</name>
</gene>